<keyword evidence="3" id="KW-0346">Stress response</keyword>
<feature type="compositionally biased region" description="Polar residues" evidence="1">
    <location>
        <begin position="758"/>
        <end position="767"/>
    </location>
</feature>
<dbReference type="InterPro" id="IPR024593">
    <property type="entry name" value="DUF3444"/>
</dbReference>
<dbReference type="Pfam" id="PF00226">
    <property type="entry name" value="DnaJ"/>
    <property type="match status" value="1"/>
</dbReference>
<dbReference type="CDD" id="cd06257">
    <property type="entry name" value="DnaJ"/>
    <property type="match status" value="1"/>
</dbReference>
<feature type="domain" description="J" evidence="2">
    <location>
        <begin position="66"/>
        <end position="130"/>
    </location>
</feature>
<feature type="region of interest" description="Disordered" evidence="1">
    <location>
        <begin position="744"/>
        <end position="768"/>
    </location>
</feature>
<dbReference type="Pfam" id="PF11926">
    <property type="entry name" value="DUF3444"/>
    <property type="match status" value="2"/>
</dbReference>
<proteinExistence type="predicted"/>
<evidence type="ECO:0000259" key="2">
    <source>
        <dbReference type="PROSITE" id="PS50076"/>
    </source>
</evidence>
<dbReference type="InterPro" id="IPR036869">
    <property type="entry name" value="J_dom_sf"/>
</dbReference>
<dbReference type="SUPFAM" id="SSF46565">
    <property type="entry name" value="Chaperone J-domain"/>
    <property type="match status" value="1"/>
</dbReference>
<reference evidence="3" key="1">
    <citation type="submission" date="2006-05" db="EMBL/GenBank/DDBJ databases">
        <authorList>
            <person name="Ciampi A.Y."/>
            <person name="Santos C.M.R."/>
            <person name="da Silva F.R."/>
            <person name="Pappas G.J. Jr"/>
            <person name="Ronning C.M."/>
            <person name="Cheung F."/>
            <person name="Haas B.J."/>
            <person name="Piffanelli P."/>
            <person name="Town C.D."/>
            <person name="Miller R.N.G."/>
            <person name="Souza M.T. Jr."/>
        </authorList>
    </citation>
    <scope>NUCLEOTIDE SEQUENCE</scope>
</reference>
<name>Q1EPG9_MUSAC</name>
<protein>
    <submittedName>
        <fullName evidence="3">Heat shock protein DnaJ N-terminal domain-containing protein</fullName>
    </submittedName>
</protein>
<dbReference type="EMBL" id="AC186747">
    <property type="protein sequence ID" value="ABF69988.1"/>
    <property type="molecule type" value="Genomic_DNA"/>
</dbReference>
<dbReference type="PRINTS" id="PR00625">
    <property type="entry name" value="JDOMAIN"/>
</dbReference>
<gene>
    <name evidence="3" type="ORF">MA4_106O17.46</name>
</gene>
<evidence type="ECO:0000313" key="3">
    <source>
        <dbReference type="EMBL" id="ABF69988.1"/>
    </source>
</evidence>
<feature type="region of interest" description="Disordered" evidence="1">
    <location>
        <begin position="280"/>
        <end position="330"/>
    </location>
</feature>
<dbReference type="PANTHER" id="PTHR47374:SF6">
    <property type="entry name" value="ENDOSOME ANTIGEN-LIKE PROTEIN, PUTATIVE (DUF3444)-RELATED"/>
    <property type="match status" value="1"/>
</dbReference>
<accession>Q1EPG9</accession>
<sequence>MDCNKEEAFRAREIAERKMQNKDFSGARKIAQKAQRLFPVLENISQMLTVCEVHCSANVKVNGEMDWYGILQVEPTADYSSVRKQYRRLALLLHPDKNQFAGAEPAFKLIGEAHMTLSDQEKRHLYDIKRNATFKPALSGQLAPRMRKSSYAATSGFSAVNFNGLNLQQQQPSCFAAAQTFWTICSGCKIRYQYYQSILNKSICCQNFLKPFVAHDLNAKAVPSEENIGQSWIDSGNPQQQIPVEQTNNVHWHNHPGSTSSHMGLKVSLGGGLEIKIEHGGGGPANVATDVKMNDKGGESSEVKFGKMNTKETNHGKQAAKRSTANSSQKRAREVAAMDSDDTSVEDIAIEVDGHQAKHSSSFFAPRRSGRLKQNINYNKVGNEDDFNFVSPPHCKRLRGDLLGGADGHETEISHANADRVTSGVDVTNFADDNMENNHKEDARSEEKQPCASKGVKIGESKLDTVMKEKSGTRTEWNLNSTSNTLPEHGRVTYPDTEFWDFEELRHENAFAVDQIWAVYDNLDGMPRFYARIRHVYAPHFKLRLAWLEHNPLNEVEMAWSDGDLPVGCGNYILGSSQFTEDRLMFSHVVSSEKGKRRNSYTIYPRKGEVWALFKDWKIGWSFDAQNKLYDYEVVEVLSDFAVASGISVIPLVKIEGFVSLFMRAKEKRMAPYEIPPNEILRFSHNIPSYRLTGTEKESIPRGCLELDPASLPTNFSESFPSISFCSNTSRIGNLNEFSGLRFRPTTDEEEPGLSMENDISQSSSPNGVKCVGDAKQYQTTEIHHSDAWRNAQNGTDQSETGNIVEDNLDARDINNNAAENEKLSSMSSLSPLTYECPEADFHNFDQQKLIGNIRRGQIWAVYSDIDKYPKYYAQVKKVELEEYRVHVAWLEACPVLVEQVRWIEEGMPIACGTFKVERQSMIFDNIDIFSHLVQAKPAGKRNQYVILPSCGEIWAVYKNWSANWKHSDLENCEYDVVEICECTDAGMKVRLLMKGYWELDTASVPEILLFSDNE</sequence>
<feature type="compositionally biased region" description="Basic and acidic residues" evidence="1">
    <location>
        <begin position="292"/>
        <end position="315"/>
    </location>
</feature>
<evidence type="ECO:0000256" key="1">
    <source>
        <dbReference type="SAM" id="MobiDB-lite"/>
    </source>
</evidence>
<feature type="region of interest" description="Disordered" evidence="1">
    <location>
        <begin position="786"/>
        <end position="805"/>
    </location>
</feature>
<dbReference type="InterPro" id="IPR001623">
    <property type="entry name" value="DnaJ_domain"/>
</dbReference>
<dbReference type="PANTHER" id="PTHR47374">
    <property type="entry name" value="ENDOSOME ANTIGEN-LIKE PROTEIN, PUTATIVE (DUF3444)-RELATED"/>
    <property type="match status" value="1"/>
</dbReference>
<dbReference type="AlphaFoldDB" id="Q1EPG9"/>
<organism evidence="3">
    <name type="scientific">Musa acuminata</name>
    <name type="common">Banana</name>
    <name type="synonym">Musa cavendishii</name>
    <dbReference type="NCBI Taxonomy" id="4641"/>
    <lineage>
        <taxon>Eukaryota</taxon>
        <taxon>Viridiplantae</taxon>
        <taxon>Streptophyta</taxon>
        <taxon>Embryophyta</taxon>
        <taxon>Tracheophyta</taxon>
        <taxon>Spermatophyta</taxon>
        <taxon>Magnoliopsida</taxon>
        <taxon>Liliopsida</taxon>
        <taxon>Zingiberales</taxon>
        <taxon>Musaceae</taxon>
        <taxon>Musa</taxon>
    </lineage>
</organism>
<dbReference type="PROSITE" id="PS50076">
    <property type="entry name" value="DNAJ_2"/>
    <property type="match status" value="1"/>
</dbReference>
<dbReference type="Gene3D" id="1.10.287.110">
    <property type="entry name" value="DnaJ domain"/>
    <property type="match status" value="1"/>
</dbReference>
<dbReference type="SMART" id="SM00271">
    <property type="entry name" value="DnaJ"/>
    <property type="match status" value="1"/>
</dbReference>
<dbReference type="GO" id="GO:0005783">
    <property type="term" value="C:endoplasmic reticulum"/>
    <property type="evidence" value="ECO:0007669"/>
    <property type="project" value="UniProtKB-ARBA"/>
</dbReference>
<feature type="compositionally biased region" description="Polar residues" evidence="1">
    <location>
        <begin position="791"/>
        <end position="802"/>
    </location>
</feature>